<dbReference type="Pfam" id="PF01583">
    <property type="entry name" value="APS_kinase"/>
    <property type="match status" value="1"/>
</dbReference>
<gene>
    <name evidence="9" type="primary">cysC</name>
    <name evidence="9" type="ORF">DM558_11105</name>
</gene>
<keyword evidence="7 9" id="KW-0418">Kinase</keyword>
<dbReference type="EC" id="2.7.1.25" evidence="3 7"/>
<feature type="domain" description="APS kinase" evidence="8">
    <location>
        <begin position="11"/>
        <end position="152"/>
    </location>
</feature>
<dbReference type="UniPathway" id="UPA00140">
    <property type="reaction ID" value="UER00205"/>
</dbReference>
<keyword evidence="10" id="KW-1185">Reference proteome</keyword>
<evidence type="ECO:0000256" key="6">
    <source>
        <dbReference type="ARBA" id="ARBA00022840"/>
    </source>
</evidence>
<evidence type="ECO:0000256" key="5">
    <source>
        <dbReference type="ARBA" id="ARBA00022741"/>
    </source>
</evidence>
<organism evidence="9 10">
    <name type="scientific">Entomomonas moraniae</name>
    <dbReference type="NCBI Taxonomy" id="2213226"/>
    <lineage>
        <taxon>Bacteria</taxon>
        <taxon>Pseudomonadati</taxon>
        <taxon>Pseudomonadota</taxon>
        <taxon>Gammaproteobacteria</taxon>
        <taxon>Pseudomonadales</taxon>
        <taxon>Pseudomonadaceae</taxon>
        <taxon>Entomomonas</taxon>
    </lineage>
</organism>
<evidence type="ECO:0000313" key="10">
    <source>
        <dbReference type="Proteomes" id="UP000273143"/>
    </source>
</evidence>
<evidence type="ECO:0000259" key="8">
    <source>
        <dbReference type="Pfam" id="PF01583"/>
    </source>
</evidence>
<accession>A0A3S9XFS6</accession>
<dbReference type="GO" id="GO:0010134">
    <property type="term" value="P:sulfate assimilation via adenylyl sulfate reduction"/>
    <property type="evidence" value="ECO:0007669"/>
    <property type="project" value="TreeGrafter"/>
</dbReference>
<dbReference type="Gene3D" id="3.40.50.300">
    <property type="entry name" value="P-loop containing nucleotide triphosphate hydrolases"/>
    <property type="match status" value="1"/>
</dbReference>
<dbReference type="Proteomes" id="UP000273143">
    <property type="component" value="Chromosome"/>
</dbReference>
<name>A0A3S9XFS6_9GAMM</name>
<dbReference type="RefSeq" id="WP_127164052.1">
    <property type="nucleotide sequence ID" value="NZ_CP029822.1"/>
</dbReference>
<dbReference type="GO" id="GO:0019379">
    <property type="term" value="P:sulfate assimilation, phosphoadenylyl sulfate reduction by phosphoadenylyl-sulfate reductase (thioredoxin)"/>
    <property type="evidence" value="ECO:0007669"/>
    <property type="project" value="TreeGrafter"/>
</dbReference>
<evidence type="ECO:0000256" key="2">
    <source>
        <dbReference type="ARBA" id="ARBA00004806"/>
    </source>
</evidence>
<dbReference type="InterPro" id="IPR050512">
    <property type="entry name" value="Sulf_AdTrans/APS_kinase"/>
</dbReference>
<dbReference type="InterPro" id="IPR027417">
    <property type="entry name" value="P-loop_NTPase"/>
</dbReference>
<evidence type="ECO:0000256" key="7">
    <source>
        <dbReference type="RuleBase" id="RU004347"/>
    </source>
</evidence>
<dbReference type="GO" id="GO:0005737">
    <property type="term" value="C:cytoplasm"/>
    <property type="evidence" value="ECO:0007669"/>
    <property type="project" value="TreeGrafter"/>
</dbReference>
<dbReference type="GO" id="GO:0004020">
    <property type="term" value="F:adenylylsulfate kinase activity"/>
    <property type="evidence" value="ECO:0007669"/>
    <property type="project" value="UniProtKB-EC"/>
</dbReference>
<comment type="similarity">
    <text evidence="7">Belongs to the APS kinase family.</text>
</comment>
<reference evidence="10" key="1">
    <citation type="submission" date="2018-06" db="EMBL/GenBank/DDBJ databases">
        <title>Complete genome of Pseudomonas insecticola strain QZS01.</title>
        <authorList>
            <person name="Wang J."/>
            <person name="Su Q."/>
        </authorList>
    </citation>
    <scope>NUCLEOTIDE SEQUENCE [LARGE SCALE GENOMIC DNA]</scope>
    <source>
        <strain evidence="10">QZS01</strain>
    </source>
</reference>
<keyword evidence="5 7" id="KW-0547">Nucleotide-binding</keyword>
<comment type="catalytic activity">
    <reaction evidence="1 7">
        <text>adenosine 5'-phosphosulfate + ATP = 3'-phosphoadenylyl sulfate + ADP + H(+)</text>
        <dbReference type="Rhea" id="RHEA:24152"/>
        <dbReference type="ChEBI" id="CHEBI:15378"/>
        <dbReference type="ChEBI" id="CHEBI:30616"/>
        <dbReference type="ChEBI" id="CHEBI:58243"/>
        <dbReference type="ChEBI" id="CHEBI:58339"/>
        <dbReference type="ChEBI" id="CHEBI:456216"/>
        <dbReference type="EC" id="2.7.1.25"/>
    </reaction>
</comment>
<evidence type="ECO:0000256" key="4">
    <source>
        <dbReference type="ARBA" id="ARBA00022679"/>
    </source>
</evidence>
<dbReference type="PANTHER" id="PTHR42700">
    <property type="entry name" value="SULFATE ADENYLYLTRANSFERASE"/>
    <property type="match status" value="1"/>
</dbReference>
<dbReference type="EMBL" id="CP029822">
    <property type="protein sequence ID" value="AZS51285.1"/>
    <property type="molecule type" value="Genomic_DNA"/>
</dbReference>
<dbReference type="GO" id="GO:0004781">
    <property type="term" value="F:sulfate adenylyltransferase (ATP) activity"/>
    <property type="evidence" value="ECO:0007669"/>
    <property type="project" value="TreeGrafter"/>
</dbReference>
<dbReference type="CDD" id="cd02027">
    <property type="entry name" value="APSK"/>
    <property type="match status" value="1"/>
</dbReference>
<keyword evidence="6 7" id="KW-0067">ATP-binding</keyword>
<dbReference type="NCBIfam" id="TIGR00455">
    <property type="entry name" value="apsK"/>
    <property type="match status" value="1"/>
</dbReference>
<protein>
    <recommendedName>
        <fullName evidence="3 7">Adenylyl-sulfate kinase</fullName>
        <ecNumber evidence="3 7">2.7.1.25</ecNumber>
    </recommendedName>
</protein>
<evidence type="ECO:0000256" key="1">
    <source>
        <dbReference type="ARBA" id="ARBA00001823"/>
    </source>
</evidence>
<dbReference type="SUPFAM" id="SSF52540">
    <property type="entry name" value="P-loop containing nucleoside triphosphate hydrolases"/>
    <property type="match status" value="1"/>
</dbReference>
<comment type="pathway">
    <text evidence="2 7">Sulfur metabolism; hydrogen sulfide biosynthesis; sulfite from sulfate: step 2/3.</text>
</comment>
<comment type="function">
    <text evidence="7">Catalyzes the synthesis of activated sulfate.</text>
</comment>
<keyword evidence="4 7" id="KW-0808">Transferase</keyword>
<evidence type="ECO:0000313" key="9">
    <source>
        <dbReference type="EMBL" id="AZS51285.1"/>
    </source>
</evidence>
<dbReference type="InterPro" id="IPR002891">
    <property type="entry name" value="APS"/>
</dbReference>
<dbReference type="KEGG" id="emo:DM558_11105"/>
<dbReference type="AlphaFoldDB" id="A0A3S9XFS6"/>
<sequence length="170" mass="19138">MSILKNHIKAYWFTGLSGVGKTTLAYALSKILWNHNTANKVLDGDELRKTISVDLGFSKADRDTHVTRVTELAYELQQQGIIPIISLISPYAKMRTHAIKKLTALEIYLEAPLDILQQRDTKGLYAKALQGEIKLTGLGDPYEVPTNPNVWLRTDILSVNECINKILYQL</sequence>
<dbReference type="GO" id="GO:0005524">
    <property type="term" value="F:ATP binding"/>
    <property type="evidence" value="ECO:0007669"/>
    <property type="project" value="UniProtKB-KW"/>
</dbReference>
<proteinExistence type="inferred from homology"/>
<dbReference type="InterPro" id="IPR059117">
    <property type="entry name" value="APS_kinase_dom"/>
</dbReference>
<evidence type="ECO:0000256" key="3">
    <source>
        <dbReference type="ARBA" id="ARBA00012121"/>
    </source>
</evidence>
<dbReference type="GO" id="GO:0070814">
    <property type="term" value="P:hydrogen sulfide biosynthetic process"/>
    <property type="evidence" value="ECO:0007669"/>
    <property type="project" value="UniProtKB-UniPathway"/>
</dbReference>
<dbReference type="PANTHER" id="PTHR42700:SF1">
    <property type="entry name" value="SULFATE ADENYLYLTRANSFERASE"/>
    <property type="match status" value="1"/>
</dbReference>